<comment type="caution">
    <text evidence="3">The sequence shown here is derived from an EMBL/GenBank/DDBJ whole genome shotgun (WGS) entry which is preliminary data.</text>
</comment>
<dbReference type="OrthoDB" id="1875751at2759"/>
<accession>A0A4C1UEW4</accession>
<keyword evidence="2" id="KW-0812">Transmembrane</keyword>
<proteinExistence type="predicted"/>
<dbReference type="STRING" id="151549.A0A4C1UEW4"/>
<keyword evidence="2" id="KW-0472">Membrane</keyword>
<protein>
    <submittedName>
        <fullName evidence="3">RNA-binding protein Musashi homolog Rbp6</fullName>
    </submittedName>
</protein>
<name>A0A4C1UEW4_EUMVA</name>
<feature type="compositionally biased region" description="Pro residues" evidence="1">
    <location>
        <begin position="298"/>
        <end position="310"/>
    </location>
</feature>
<keyword evidence="4" id="KW-1185">Reference proteome</keyword>
<keyword evidence="2" id="KW-1133">Transmembrane helix</keyword>
<gene>
    <name evidence="3" type="primary">Rbp6</name>
    <name evidence="3" type="ORF">EVAR_20836_1</name>
</gene>
<sequence length="608" mass="63059">MFAVDLTNGQLTPNNNTPLLAQALSGVVSCAVMNNYQAAAAGFGPPASPHAAGGRAGFPAASSPGPALDVYGSAADSVGYVQAASPQPSGFPAIAVSRAPLNYTPVGARARAAASATPSNGFLKLRPRSRRRPETPSFFIARRHLVAAVVVFCLASLPEAGAAGPRPAARRPHVYAECKTVLLSNKSALASNNTKSRGTNAVITLGGGRARLPPLTHPPTAFISPTSARPAPLYRTASGVAARSVSRRCDACPLLCAGGALGPPHAPHRHRRHPPHPPRALAPTASMALNPSRRRAQHPPPPLPPPPAPVATPRAEEILSIGCICKILILKKSVGTFLSRASAPSHAPPRARASVAVGHLPSRRSVFARCSSCVGGSRSSIRSEPARADGPAPRALAVAAFDTGDNNFAGARAELGVLGVREARGGGHCRFSPRRPHPAARTSLHYVAAAAVGGGRRPPFSSCREIVCRLELAAPAPRPRAGRGLTLLNRAGCGAAPRAASPAHLAPSPHHIFSYNLFIVGEAHTAAFPVRVQTVVRRDQLVAAFVSSRRFGASRLRPRPALCGRSPRFVSVSFVVCTVLVALASLAGPCLARRSWPWAAVAMCSISE</sequence>
<evidence type="ECO:0000256" key="2">
    <source>
        <dbReference type="SAM" id="Phobius"/>
    </source>
</evidence>
<dbReference type="EMBL" id="BGZK01000162">
    <property type="protein sequence ID" value="GBP24512.1"/>
    <property type="molecule type" value="Genomic_DNA"/>
</dbReference>
<feature type="compositionally biased region" description="Basic residues" evidence="1">
    <location>
        <begin position="266"/>
        <end position="276"/>
    </location>
</feature>
<dbReference type="AlphaFoldDB" id="A0A4C1UEW4"/>
<evidence type="ECO:0000313" key="3">
    <source>
        <dbReference type="EMBL" id="GBP24512.1"/>
    </source>
</evidence>
<feature type="transmembrane region" description="Helical" evidence="2">
    <location>
        <begin position="569"/>
        <end position="588"/>
    </location>
</feature>
<organism evidence="3 4">
    <name type="scientific">Eumeta variegata</name>
    <name type="common">Bagworm moth</name>
    <name type="synonym">Eumeta japonica</name>
    <dbReference type="NCBI Taxonomy" id="151549"/>
    <lineage>
        <taxon>Eukaryota</taxon>
        <taxon>Metazoa</taxon>
        <taxon>Ecdysozoa</taxon>
        <taxon>Arthropoda</taxon>
        <taxon>Hexapoda</taxon>
        <taxon>Insecta</taxon>
        <taxon>Pterygota</taxon>
        <taxon>Neoptera</taxon>
        <taxon>Endopterygota</taxon>
        <taxon>Lepidoptera</taxon>
        <taxon>Glossata</taxon>
        <taxon>Ditrysia</taxon>
        <taxon>Tineoidea</taxon>
        <taxon>Psychidae</taxon>
        <taxon>Oiketicinae</taxon>
        <taxon>Eumeta</taxon>
    </lineage>
</organism>
<dbReference type="Proteomes" id="UP000299102">
    <property type="component" value="Unassembled WGS sequence"/>
</dbReference>
<evidence type="ECO:0000256" key="1">
    <source>
        <dbReference type="SAM" id="MobiDB-lite"/>
    </source>
</evidence>
<feature type="region of interest" description="Disordered" evidence="1">
    <location>
        <begin position="264"/>
        <end position="311"/>
    </location>
</feature>
<reference evidence="3 4" key="1">
    <citation type="journal article" date="2019" name="Commun. Biol.">
        <title>The bagworm genome reveals a unique fibroin gene that provides high tensile strength.</title>
        <authorList>
            <person name="Kono N."/>
            <person name="Nakamura H."/>
            <person name="Ohtoshi R."/>
            <person name="Tomita M."/>
            <person name="Numata K."/>
            <person name="Arakawa K."/>
        </authorList>
    </citation>
    <scope>NUCLEOTIDE SEQUENCE [LARGE SCALE GENOMIC DNA]</scope>
</reference>
<evidence type="ECO:0000313" key="4">
    <source>
        <dbReference type="Proteomes" id="UP000299102"/>
    </source>
</evidence>